<dbReference type="EMBL" id="JANHOG010001633">
    <property type="protein sequence ID" value="KAJ3534023.1"/>
    <property type="molecule type" value="Genomic_DNA"/>
</dbReference>
<protein>
    <submittedName>
        <fullName evidence="1">Uncharacterized protein</fullName>
    </submittedName>
</protein>
<keyword evidence="2" id="KW-1185">Reference proteome</keyword>
<gene>
    <name evidence="1" type="ORF">NM688_g7199</name>
</gene>
<sequence>MLLQDLAAHNVGRVNTGAIVPDRAARMEGQEGITAAEMEIDTPPLQLHRSREAIEEPRSLPVASNIIREGVSIAVAETHGSRNQNMNIDDNKEGEEEHTMRQENVAYPMWLPMSSLDQTMREPQQSHSFSFGNHRSVSIMNYLERNLSRLKEADSHMPVSKRDLGRLFKYFKLKHDSIGPRAPPTDPSRGSPRAIRRRKRVGKLRILPLRRPHPKKKLASQIRRFAMDVMGRKSRKDMIRVVSADEQAAYQRLKRGGLTFEDFRLFLAGRNRYCAWNQRAADIFAVEFVKREDAFTTDVEVVRLAFLHHIHALCKQLEKLQEDYPSETDGIIAQQGRRNTLAQRRLASLSFHEAFAVTEKWILCLGTDGMSIDEADYRDKQNVRYKALQLPWRSKELRDYLCALDAIQLSTHFTKTGKRLPGALPRTRYLSKKIDHETQPVRGLPLNFYDADWLKSLSREERNLLMIETAVDLKIPDSLKDIVNQFKARDPKM</sequence>
<accession>A0ACC1S894</accession>
<evidence type="ECO:0000313" key="2">
    <source>
        <dbReference type="Proteomes" id="UP001148662"/>
    </source>
</evidence>
<organism evidence="1 2">
    <name type="scientific">Phlebia brevispora</name>
    <dbReference type="NCBI Taxonomy" id="194682"/>
    <lineage>
        <taxon>Eukaryota</taxon>
        <taxon>Fungi</taxon>
        <taxon>Dikarya</taxon>
        <taxon>Basidiomycota</taxon>
        <taxon>Agaricomycotina</taxon>
        <taxon>Agaricomycetes</taxon>
        <taxon>Polyporales</taxon>
        <taxon>Meruliaceae</taxon>
        <taxon>Phlebia</taxon>
    </lineage>
</organism>
<reference evidence="1" key="1">
    <citation type="submission" date="2022-07" db="EMBL/GenBank/DDBJ databases">
        <title>Genome Sequence of Phlebia brevispora.</title>
        <authorList>
            <person name="Buettner E."/>
        </authorList>
    </citation>
    <scope>NUCLEOTIDE SEQUENCE</scope>
    <source>
        <strain evidence="1">MPL23</strain>
    </source>
</reference>
<name>A0ACC1S894_9APHY</name>
<comment type="caution">
    <text evidence="1">The sequence shown here is derived from an EMBL/GenBank/DDBJ whole genome shotgun (WGS) entry which is preliminary data.</text>
</comment>
<evidence type="ECO:0000313" key="1">
    <source>
        <dbReference type="EMBL" id="KAJ3534023.1"/>
    </source>
</evidence>
<dbReference type="Proteomes" id="UP001148662">
    <property type="component" value="Unassembled WGS sequence"/>
</dbReference>
<proteinExistence type="predicted"/>